<dbReference type="PROSITE" id="PS50268">
    <property type="entry name" value="CADHERIN_2"/>
    <property type="match status" value="1"/>
</dbReference>
<dbReference type="RefSeq" id="WP_196273083.1">
    <property type="nucleotide sequence ID" value="NZ_JADQDO010000010.1"/>
</dbReference>
<feature type="region of interest" description="Disordered" evidence="1">
    <location>
        <begin position="131"/>
        <end position="170"/>
    </location>
</feature>
<evidence type="ECO:0000259" key="2">
    <source>
        <dbReference type="PROSITE" id="PS50268"/>
    </source>
</evidence>
<comment type="caution">
    <text evidence="3">The sequence shown here is derived from an EMBL/GenBank/DDBJ whole genome shotgun (WGS) entry which is preliminary data.</text>
</comment>
<feature type="domain" description="Cadherin" evidence="2">
    <location>
        <begin position="43"/>
        <end position="139"/>
    </location>
</feature>
<dbReference type="EMBL" id="JADQDO010000010">
    <property type="protein sequence ID" value="MBF9235087.1"/>
    <property type="molecule type" value="Genomic_DNA"/>
</dbReference>
<dbReference type="GO" id="GO:0005509">
    <property type="term" value="F:calcium ion binding"/>
    <property type="evidence" value="ECO:0007669"/>
    <property type="project" value="InterPro"/>
</dbReference>
<name>A0A931FQW3_9HYPH</name>
<dbReference type="GO" id="GO:0016020">
    <property type="term" value="C:membrane"/>
    <property type="evidence" value="ECO:0007669"/>
    <property type="project" value="InterPro"/>
</dbReference>
<keyword evidence="4" id="KW-1185">Reference proteome</keyword>
<dbReference type="CDD" id="cd11304">
    <property type="entry name" value="Cadherin_repeat"/>
    <property type="match status" value="1"/>
</dbReference>
<gene>
    <name evidence="3" type="ORF">I2H38_17065</name>
</gene>
<dbReference type="InterPro" id="IPR002126">
    <property type="entry name" value="Cadherin-like_dom"/>
</dbReference>
<sequence>MTASNSTTTTFPIEESVLAFADNHAPTDLKLGGETDGISVVEGETIVGDLTAWDEDGDTEFEWSFDGDAEDGGDAGGWFVIENGQIKLAPGKALEFDGPDAVKTYKIYVKASDGNPDGVSEPKMFTITVTNDPSDDPVEPVNHAPTDLALSNTTINESEDPVTVGTLSAA</sequence>
<evidence type="ECO:0000313" key="4">
    <source>
        <dbReference type="Proteomes" id="UP000599312"/>
    </source>
</evidence>
<protein>
    <submittedName>
        <fullName evidence="3">Cadherin repeat domain-containing protein</fullName>
    </submittedName>
</protein>
<reference evidence="3" key="1">
    <citation type="submission" date="2020-11" db="EMBL/GenBank/DDBJ databases">
        <authorList>
            <person name="Kim M.K."/>
        </authorList>
    </citation>
    <scope>NUCLEOTIDE SEQUENCE</scope>
    <source>
        <strain evidence="3">BT350</strain>
    </source>
</reference>
<dbReference type="Proteomes" id="UP000599312">
    <property type="component" value="Unassembled WGS sequence"/>
</dbReference>
<evidence type="ECO:0000313" key="3">
    <source>
        <dbReference type="EMBL" id="MBF9235087.1"/>
    </source>
</evidence>
<organism evidence="3 4">
    <name type="scientific">Microvirga alba</name>
    <dbReference type="NCBI Taxonomy" id="2791025"/>
    <lineage>
        <taxon>Bacteria</taxon>
        <taxon>Pseudomonadati</taxon>
        <taxon>Pseudomonadota</taxon>
        <taxon>Alphaproteobacteria</taxon>
        <taxon>Hyphomicrobiales</taxon>
        <taxon>Methylobacteriaceae</taxon>
        <taxon>Microvirga</taxon>
    </lineage>
</organism>
<dbReference type="Gene3D" id="2.60.40.60">
    <property type="entry name" value="Cadherins"/>
    <property type="match status" value="1"/>
</dbReference>
<accession>A0A931FQW3</accession>
<dbReference type="AlphaFoldDB" id="A0A931FQW3"/>
<dbReference type="GO" id="GO:0007156">
    <property type="term" value="P:homophilic cell adhesion via plasma membrane adhesion molecules"/>
    <property type="evidence" value="ECO:0007669"/>
    <property type="project" value="InterPro"/>
</dbReference>
<evidence type="ECO:0000256" key="1">
    <source>
        <dbReference type="SAM" id="MobiDB-lite"/>
    </source>
</evidence>
<feature type="non-terminal residue" evidence="3">
    <location>
        <position position="170"/>
    </location>
</feature>
<proteinExistence type="predicted"/>